<dbReference type="KEGG" id="acob:P0Y56_07460"/>
<dbReference type="InterPro" id="IPR025091">
    <property type="entry name" value="DUF4019"/>
</dbReference>
<evidence type="ECO:0000313" key="2">
    <source>
        <dbReference type="Proteomes" id="UP001218362"/>
    </source>
</evidence>
<dbReference type="Proteomes" id="UP001218362">
    <property type="component" value="Chromosome"/>
</dbReference>
<sequence>MWRRGSGSDFLIGREVKHPFTLRLLLPLAVAVLLPLPAQAEDIPTSARVVNVTSDSVPGWSPSEELERNALGAAEAYFAAVEQGDDAGAYRMTEKILDLAEDRYISDNRTFREQAGSLVARKFNQVTWTKDSPAAPLPGIFVAMDITAKYQKIDRFCGYVVLHQGDPAGPFRVTRTESNYIANSDATHGSPEKLQAMWQQLSANCPNYQPLDLGEAADSTIGYASVAEALVDLRSRKKATFEERNGWTVAIDEEAMTMWSFSPPDYPAYPAVVKRTVVPDGAGSRIEMAVQCEASKEACDALVRTFAEISGMALP</sequence>
<dbReference type="Pfam" id="PF13211">
    <property type="entry name" value="DUF4019"/>
    <property type="match status" value="1"/>
</dbReference>
<dbReference type="AlphaFoldDB" id="A0AAJ5XC41"/>
<evidence type="ECO:0000313" key="1">
    <source>
        <dbReference type="EMBL" id="WEK48124.1"/>
    </source>
</evidence>
<dbReference type="EMBL" id="CP119316">
    <property type="protein sequence ID" value="WEK48124.1"/>
    <property type="molecule type" value="Genomic_DNA"/>
</dbReference>
<name>A0AAJ5XC41_9SPHN</name>
<reference evidence="1" key="1">
    <citation type="submission" date="2023-03" db="EMBL/GenBank/DDBJ databases">
        <title>Andean soil-derived lignocellulolytic bacterial consortium as a source of novel taxa and putative plastic-active enzymes.</title>
        <authorList>
            <person name="Diaz-Garcia L."/>
            <person name="Chuvochina M."/>
            <person name="Feuerriegel G."/>
            <person name="Bunk B."/>
            <person name="Sproer C."/>
            <person name="Streit W.R."/>
            <person name="Rodriguez L.M."/>
            <person name="Overmann J."/>
            <person name="Jimenez D.J."/>
        </authorList>
    </citation>
    <scope>NUCLEOTIDE SEQUENCE</scope>
    <source>
        <strain evidence="1">MAG 26</strain>
    </source>
</reference>
<organism evidence="1 2">
    <name type="scientific">Candidatus Andeanibacterium colombiense</name>
    <dbReference type="NCBI Taxonomy" id="3121345"/>
    <lineage>
        <taxon>Bacteria</taxon>
        <taxon>Pseudomonadati</taxon>
        <taxon>Pseudomonadota</taxon>
        <taxon>Alphaproteobacteria</taxon>
        <taxon>Sphingomonadales</taxon>
        <taxon>Sphingomonadaceae</taxon>
        <taxon>Candidatus Andeanibacterium</taxon>
    </lineage>
</organism>
<gene>
    <name evidence="1" type="ORF">P0Y56_07460</name>
</gene>
<accession>A0AAJ5XC41</accession>
<protein>
    <submittedName>
        <fullName evidence="1">DUF4019 domain-containing protein</fullName>
    </submittedName>
</protein>
<proteinExistence type="predicted"/>